<comment type="caution">
    <text evidence="1">The sequence shown here is derived from an EMBL/GenBank/DDBJ whole genome shotgun (WGS) entry which is preliminary data.</text>
</comment>
<organism evidence="1 2">
    <name type="scientific">Larimichthys crocea</name>
    <name type="common">Large yellow croaker</name>
    <name type="synonym">Pseudosciaena crocea</name>
    <dbReference type="NCBI Taxonomy" id="215358"/>
    <lineage>
        <taxon>Eukaryota</taxon>
        <taxon>Metazoa</taxon>
        <taxon>Chordata</taxon>
        <taxon>Craniata</taxon>
        <taxon>Vertebrata</taxon>
        <taxon>Euteleostomi</taxon>
        <taxon>Actinopterygii</taxon>
        <taxon>Neopterygii</taxon>
        <taxon>Teleostei</taxon>
        <taxon>Neoteleostei</taxon>
        <taxon>Acanthomorphata</taxon>
        <taxon>Eupercaria</taxon>
        <taxon>Sciaenidae</taxon>
        <taxon>Larimichthys</taxon>
    </lineage>
</organism>
<keyword evidence="2" id="KW-1185">Reference proteome</keyword>
<sequence length="691" mass="75929">MVQTDPKLLNFTFVNFTSQHVIKTIVYDGHTVKCKLKEHEVEVSGGGLDETYSTLQFHFHWGHTEHHPGSEHKINGYRYPMEMHIVSLKKGLTVDEAVKDSTGIAVLGFFINATEDGHATGPWSMLTSYLSNKTDIEPQINLNLSINDLIGNVDLTKYYRYMGSLTTPKCNEAVVWTVFHEPINLHKDLIQLFPMKTGLPIAYRPTQQLNTRQLHGAMKLMESVRTVPQNGTFCLNPTAGGDRQSPINIERKNAMVDKNLGGFTFTHFNDKHAIKTITNTGHTVKCKLKENTVEVSGGGLGHVYSTIQFHFHWGLPSHDSKGSEHTVDSQRYPMELHIVNKRKDLTLTQAVETHNGLAVLGFFIEAKEIPKSSSSSSSSSSGSSSGGTEHQGTNPTSHMAWTNLTNYLSLIKEIGREVTFTDEISIDDLLGDVNRDSYYRYNGSLTTPSCNEAVVWTVFKETIKVDQALMTAPGQLLLLHIAMAPVQSPIDIVTASAEPNDNLTDFSFTGFDDTSKLSLIENTGKTGQPIMETQAAAVQDPTGLAALGFFIEAMDGNESGQPASWKTLTSYLANITESGTNVSIAAGISLNDLLVGVNRSRYYRYLGSLTTPTCNEAVVWTVFKDPVKVSRDLIDLFSTLYVTNATSVLMTNVYRGIQPAQPVTTQRETSSSSKTACSLGLIALSLLLGKS</sequence>
<dbReference type="Proteomes" id="UP000793456">
    <property type="component" value="Chromosome II"/>
</dbReference>
<dbReference type="EMBL" id="CM011675">
    <property type="protein sequence ID" value="TMS22568.1"/>
    <property type="molecule type" value="Genomic_DNA"/>
</dbReference>
<accession>A0ACD3RVF0</accession>
<protein>
    <submittedName>
        <fullName evidence="1">Uncharacterized protein</fullName>
    </submittedName>
</protein>
<evidence type="ECO:0000313" key="1">
    <source>
        <dbReference type="EMBL" id="TMS22568.1"/>
    </source>
</evidence>
<gene>
    <name evidence="1" type="ORF">E3U43_012833</name>
</gene>
<evidence type="ECO:0000313" key="2">
    <source>
        <dbReference type="Proteomes" id="UP000793456"/>
    </source>
</evidence>
<name>A0ACD3RVF0_LARCR</name>
<proteinExistence type="predicted"/>
<reference evidence="1" key="1">
    <citation type="submission" date="2018-11" db="EMBL/GenBank/DDBJ databases">
        <title>The sequence and de novo assembly of Larimichthys crocea genome using PacBio and Hi-C technologies.</title>
        <authorList>
            <person name="Xu P."/>
            <person name="Chen B."/>
            <person name="Zhou Z."/>
            <person name="Ke Q."/>
            <person name="Wu Y."/>
            <person name="Bai H."/>
            <person name="Pu F."/>
        </authorList>
    </citation>
    <scope>NUCLEOTIDE SEQUENCE</scope>
    <source>
        <tissue evidence="1">Muscle</tissue>
    </source>
</reference>